<keyword evidence="7 14" id="KW-0456">Lyase</keyword>
<keyword evidence="6" id="KW-0234">DNA repair</keyword>
<dbReference type="Gene3D" id="1.10.1670.10">
    <property type="entry name" value="Helix-hairpin-Helix base-excision DNA repair enzymes (C-terminal)"/>
    <property type="match status" value="1"/>
</dbReference>
<dbReference type="FunFam" id="1.10.1670.10:FF:000005">
    <property type="entry name" value="N-glycosylase/DNA lyase OGG1"/>
    <property type="match status" value="1"/>
</dbReference>
<evidence type="ECO:0000256" key="7">
    <source>
        <dbReference type="ARBA" id="ARBA00023239"/>
    </source>
</evidence>
<sequence>MGVPKVQNVSEWRKLPLSLTELCIDTTLRCGQSFRWRKINDEWHCVLRGRIVSLRQDPSHLHYRVTWPRAATALPTPPTSLPSASPSPVGNDTNAGEDDTASLLHSYFSLSHSLSSLYKQWAASDANFARRAPAFTGIRILNQDAWEALVAFICSSNNNISRISQMVHKLCAHYGPYIGSIEDQPFHDFPEPEALAGAHVEAHLRELGFGYRARYIAQTAEAVAHRHGPGWLIRLRNPDCPAFSLPQLKQETEHGEAGAEPTSYQVAQEALLTLPGVGPKVADCVCLMGLGWGEAVPIDTHVWQIAQRDYNFRNAGRTKSLTKGMYDAVGDHFRKIWGPQAGWAQSVLFTANLKSFAEQASSKQPEADVEVTRMEKAVIVRQQASAGRNEPIVRVEESLETVTTKTTSRTRKRRAATVERPVKTEETPIQVTEVESHLRRSKRKKAAVS</sequence>
<gene>
    <name evidence="14" type="ORF">MMYC01_206490</name>
</gene>
<feature type="compositionally biased region" description="Basic and acidic residues" evidence="12">
    <location>
        <begin position="416"/>
        <end position="426"/>
    </location>
</feature>
<dbReference type="STRING" id="100816.A0A175W4D0"/>
<reference evidence="14 15" key="1">
    <citation type="journal article" date="2016" name="Genome Announc.">
        <title>Genome Sequence of Madurella mycetomatis mm55, Isolated from a Human Mycetoma Case in Sudan.</title>
        <authorList>
            <person name="Smit S."/>
            <person name="Derks M.F."/>
            <person name="Bervoets S."/>
            <person name="Fahal A."/>
            <person name="van Leeuwen W."/>
            <person name="van Belkum A."/>
            <person name="van de Sande W.W."/>
        </authorList>
    </citation>
    <scope>NUCLEOTIDE SEQUENCE [LARGE SCALE GENOMIC DNA]</scope>
    <source>
        <strain evidence="15">mm55</strain>
    </source>
</reference>
<dbReference type="EMBL" id="LCTW02000126">
    <property type="protein sequence ID" value="KXX78281.1"/>
    <property type="molecule type" value="Genomic_DNA"/>
</dbReference>
<keyword evidence="9" id="KW-0511">Multifunctional enzyme</keyword>
<dbReference type="PANTHER" id="PTHR10242:SF2">
    <property type="entry name" value="N-GLYCOSYLASE_DNA LYASE"/>
    <property type="match status" value="1"/>
</dbReference>
<dbReference type="GO" id="GO:0006289">
    <property type="term" value="P:nucleotide-excision repair"/>
    <property type="evidence" value="ECO:0007669"/>
    <property type="project" value="InterPro"/>
</dbReference>
<evidence type="ECO:0000256" key="3">
    <source>
        <dbReference type="ARBA" id="ARBA00012720"/>
    </source>
</evidence>
<dbReference type="SMART" id="SM00478">
    <property type="entry name" value="ENDO3c"/>
    <property type="match status" value="1"/>
</dbReference>
<dbReference type="InterPro" id="IPR011257">
    <property type="entry name" value="DNA_glycosylase"/>
</dbReference>
<comment type="subcellular location">
    <subcellularLocation>
        <location evidence="1">Nucleus</location>
    </subcellularLocation>
</comment>
<comment type="similarity">
    <text evidence="2">Belongs to the type-1 OGG1 family.</text>
</comment>
<evidence type="ECO:0000256" key="10">
    <source>
        <dbReference type="ARBA" id="ARBA00023295"/>
    </source>
</evidence>
<dbReference type="GO" id="GO:0005634">
    <property type="term" value="C:nucleus"/>
    <property type="evidence" value="ECO:0007669"/>
    <property type="project" value="UniProtKB-SubCell"/>
</dbReference>
<evidence type="ECO:0000256" key="9">
    <source>
        <dbReference type="ARBA" id="ARBA00023268"/>
    </source>
</evidence>
<keyword evidence="15" id="KW-1185">Reference proteome</keyword>
<dbReference type="VEuPathDB" id="FungiDB:MMYC01_206490"/>
<evidence type="ECO:0000256" key="6">
    <source>
        <dbReference type="ARBA" id="ARBA00023204"/>
    </source>
</evidence>
<keyword evidence="5" id="KW-0378">Hydrolase</keyword>
<dbReference type="Pfam" id="PF00730">
    <property type="entry name" value="HhH-GPD"/>
    <property type="match status" value="1"/>
</dbReference>
<dbReference type="InterPro" id="IPR003265">
    <property type="entry name" value="HhH-GPD_domain"/>
</dbReference>
<feature type="region of interest" description="Disordered" evidence="12">
    <location>
        <begin position="403"/>
        <end position="449"/>
    </location>
</feature>
<dbReference type="OrthoDB" id="238681at2759"/>
<dbReference type="GO" id="GO:0140078">
    <property type="term" value="F:class I DNA-(apurinic or apyrimidinic site) endonuclease activity"/>
    <property type="evidence" value="ECO:0007669"/>
    <property type="project" value="UniProtKB-EC"/>
</dbReference>
<accession>A0A175W4D0</accession>
<evidence type="ECO:0000256" key="1">
    <source>
        <dbReference type="ARBA" id="ARBA00004123"/>
    </source>
</evidence>
<dbReference type="Pfam" id="PF07934">
    <property type="entry name" value="OGG_N"/>
    <property type="match status" value="1"/>
</dbReference>
<protein>
    <recommendedName>
        <fullName evidence="3">DNA-(apurinic or apyrimidinic site) lyase</fullName>
        <ecNumber evidence="3">4.2.99.18</ecNumber>
    </recommendedName>
</protein>
<dbReference type="EC" id="4.2.99.18" evidence="3"/>
<comment type="catalytic activity">
    <reaction evidence="11">
        <text>2'-deoxyribonucleotide-(2'-deoxyribose 5'-phosphate)-2'-deoxyribonucleotide-DNA = a 3'-end 2'-deoxyribonucleotide-(2,3-dehydro-2,3-deoxyribose 5'-phosphate)-DNA + a 5'-end 5'-phospho-2'-deoxyribonucleoside-DNA + H(+)</text>
        <dbReference type="Rhea" id="RHEA:66592"/>
        <dbReference type="Rhea" id="RHEA-COMP:13180"/>
        <dbReference type="Rhea" id="RHEA-COMP:16897"/>
        <dbReference type="Rhea" id="RHEA-COMP:17067"/>
        <dbReference type="ChEBI" id="CHEBI:15378"/>
        <dbReference type="ChEBI" id="CHEBI:136412"/>
        <dbReference type="ChEBI" id="CHEBI:157695"/>
        <dbReference type="ChEBI" id="CHEBI:167181"/>
        <dbReference type="EC" id="4.2.99.18"/>
    </reaction>
</comment>
<evidence type="ECO:0000256" key="2">
    <source>
        <dbReference type="ARBA" id="ARBA00010679"/>
    </source>
</evidence>
<dbReference type="PANTHER" id="PTHR10242">
    <property type="entry name" value="8-OXOGUANINE DNA GLYCOSYLASE"/>
    <property type="match status" value="1"/>
</dbReference>
<evidence type="ECO:0000256" key="12">
    <source>
        <dbReference type="SAM" id="MobiDB-lite"/>
    </source>
</evidence>
<feature type="domain" description="HhH-GPD" evidence="13">
    <location>
        <begin position="154"/>
        <end position="346"/>
    </location>
</feature>
<evidence type="ECO:0000256" key="5">
    <source>
        <dbReference type="ARBA" id="ARBA00022801"/>
    </source>
</evidence>
<dbReference type="GO" id="GO:0034039">
    <property type="term" value="F:8-oxo-7,8-dihydroguanine DNA N-glycosylase activity"/>
    <property type="evidence" value="ECO:0007669"/>
    <property type="project" value="TreeGrafter"/>
</dbReference>
<dbReference type="GO" id="GO:0006285">
    <property type="term" value="P:base-excision repair, AP site formation"/>
    <property type="evidence" value="ECO:0007669"/>
    <property type="project" value="TreeGrafter"/>
</dbReference>
<evidence type="ECO:0000256" key="8">
    <source>
        <dbReference type="ARBA" id="ARBA00023242"/>
    </source>
</evidence>
<dbReference type="CDD" id="cd00056">
    <property type="entry name" value="ENDO3c"/>
    <property type="match status" value="1"/>
</dbReference>
<dbReference type="InterPro" id="IPR052054">
    <property type="entry name" value="Oxidative_DNA_repair_enzyme"/>
</dbReference>
<comment type="caution">
    <text evidence="14">The sequence shown here is derived from an EMBL/GenBank/DDBJ whole genome shotgun (WGS) entry which is preliminary data.</text>
</comment>
<feature type="region of interest" description="Disordered" evidence="12">
    <location>
        <begin position="74"/>
        <end position="96"/>
    </location>
</feature>
<dbReference type="AlphaFoldDB" id="A0A175W4D0"/>
<proteinExistence type="inferred from homology"/>
<dbReference type="InterPro" id="IPR023170">
    <property type="entry name" value="HhH_base_excis_C"/>
</dbReference>
<dbReference type="GO" id="GO:0003684">
    <property type="term" value="F:damaged DNA binding"/>
    <property type="evidence" value="ECO:0007669"/>
    <property type="project" value="InterPro"/>
</dbReference>
<organism evidence="14 15">
    <name type="scientific">Madurella mycetomatis</name>
    <dbReference type="NCBI Taxonomy" id="100816"/>
    <lineage>
        <taxon>Eukaryota</taxon>
        <taxon>Fungi</taxon>
        <taxon>Dikarya</taxon>
        <taxon>Ascomycota</taxon>
        <taxon>Pezizomycotina</taxon>
        <taxon>Sordariomycetes</taxon>
        <taxon>Sordariomycetidae</taxon>
        <taxon>Sordariales</taxon>
        <taxon>Sordariales incertae sedis</taxon>
        <taxon>Madurella</taxon>
    </lineage>
</organism>
<feature type="compositionally biased region" description="Basic residues" evidence="12">
    <location>
        <begin position="439"/>
        <end position="449"/>
    </location>
</feature>
<dbReference type="Gene3D" id="1.10.340.30">
    <property type="entry name" value="Hypothetical protein, domain 2"/>
    <property type="match status" value="1"/>
</dbReference>
<keyword evidence="4" id="KW-0227">DNA damage</keyword>
<keyword evidence="10" id="KW-0326">Glycosidase</keyword>
<evidence type="ECO:0000313" key="15">
    <source>
        <dbReference type="Proteomes" id="UP000078237"/>
    </source>
</evidence>
<dbReference type="InterPro" id="IPR012904">
    <property type="entry name" value="OGG_N"/>
</dbReference>
<dbReference type="SUPFAM" id="SSF48150">
    <property type="entry name" value="DNA-glycosylase"/>
    <property type="match status" value="1"/>
</dbReference>
<evidence type="ECO:0000313" key="14">
    <source>
        <dbReference type="EMBL" id="KXX78281.1"/>
    </source>
</evidence>
<evidence type="ECO:0000256" key="4">
    <source>
        <dbReference type="ARBA" id="ARBA00022763"/>
    </source>
</evidence>
<name>A0A175W4D0_9PEZI</name>
<dbReference type="Gene3D" id="3.30.310.40">
    <property type="match status" value="1"/>
</dbReference>
<evidence type="ECO:0000256" key="11">
    <source>
        <dbReference type="ARBA" id="ARBA00044632"/>
    </source>
</evidence>
<dbReference type="Proteomes" id="UP000078237">
    <property type="component" value="Unassembled WGS sequence"/>
</dbReference>
<evidence type="ECO:0000259" key="13">
    <source>
        <dbReference type="SMART" id="SM00478"/>
    </source>
</evidence>
<dbReference type="SUPFAM" id="SSF55945">
    <property type="entry name" value="TATA-box binding protein-like"/>
    <property type="match status" value="1"/>
</dbReference>
<keyword evidence="8" id="KW-0539">Nucleus</keyword>